<gene>
    <name evidence="7" type="ORF">WR25_10130</name>
</gene>
<feature type="compositionally biased region" description="Polar residues" evidence="6">
    <location>
        <begin position="208"/>
        <end position="220"/>
    </location>
</feature>
<keyword evidence="4" id="KW-0804">Transcription</keyword>
<dbReference type="GO" id="GO:0000981">
    <property type="term" value="F:DNA-binding transcription factor activity, RNA polymerase II-specific"/>
    <property type="evidence" value="ECO:0007669"/>
    <property type="project" value="TreeGrafter"/>
</dbReference>
<evidence type="ECO:0000313" key="7">
    <source>
        <dbReference type="EMBL" id="PAV84591.1"/>
    </source>
</evidence>
<dbReference type="OrthoDB" id="6242697at2759"/>
<evidence type="ECO:0000313" key="8">
    <source>
        <dbReference type="Proteomes" id="UP000218231"/>
    </source>
</evidence>
<evidence type="ECO:0000256" key="1">
    <source>
        <dbReference type="ARBA" id="ARBA00004123"/>
    </source>
</evidence>
<dbReference type="PANTHER" id="PTHR45776">
    <property type="entry name" value="MIP04163P"/>
    <property type="match status" value="1"/>
</dbReference>
<feature type="region of interest" description="Disordered" evidence="6">
    <location>
        <begin position="256"/>
        <end position="308"/>
    </location>
</feature>
<feature type="compositionally biased region" description="Polar residues" evidence="6">
    <location>
        <begin position="161"/>
        <end position="194"/>
    </location>
</feature>
<dbReference type="GO" id="GO:0046983">
    <property type="term" value="F:protein dimerization activity"/>
    <property type="evidence" value="ECO:0007669"/>
    <property type="project" value="InterPro"/>
</dbReference>
<proteinExistence type="predicted"/>
<feature type="compositionally biased region" description="Gly residues" evidence="6">
    <location>
        <begin position="27"/>
        <end position="37"/>
    </location>
</feature>
<comment type="subcellular location">
    <subcellularLocation>
        <location evidence="1">Nucleus</location>
    </subcellularLocation>
</comment>
<organism evidence="7 8">
    <name type="scientific">Diploscapter pachys</name>
    <dbReference type="NCBI Taxonomy" id="2018661"/>
    <lineage>
        <taxon>Eukaryota</taxon>
        <taxon>Metazoa</taxon>
        <taxon>Ecdysozoa</taxon>
        <taxon>Nematoda</taxon>
        <taxon>Chromadorea</taxon>
        <taxon>Rhabditida</taxon>
        <taxon>Rhabditina</taxon>
        <taxon>Rhabditomorpha</taxon>
        <taxon>Rhabditoidea</taxon>
        <taxon>Rhabditidae</taxon>
        <taxon>Diploscapter</taxon>
    </lineage>
</organism>
<name>A0A2A2LE93_9BILA</name>
<dbReference type="SUPFAM" id="SSF47459">
    <property type="entry name" value="HLH, helix-loop-helix DNA-binding domain"/>
    <property type="match status" value="1"/>
</dbReference>
<dbReference type="GO" id="GO:0005634">
    <property type="term" value="C:nucleus"/>
    <property type="evidence" value="ECO:0007669"/>
    <property type="project" value="UniProtKB-SubCell"/>
</dbReference>
<keyword evidence="2" id="KW-0805">Transcription regulation</keyword>
<evidence type="ECO:0000256" key="5">
    <source>
        <dbReference type="ARBA" id="ARBA00023242"/>
    </source>
</evidence>
<accession>A0A2A2LE93</accession>
<feature type="region of interest" description="Disordered" evidence="6">
    <location>
        <begin position="155"/>
        <end position="220"/>
    </location>
</feature>
<evidence type="ECO:0008006" key="9">
    <source>
        <dbReference type="Google" id="ProtNLM"/>
    </source>
</evidence>
<dbReference type="EMBL" id="LIAE01006837">
    <property type="protein sequence ID" value="PAV84591.1"/>
    <property type="molecule type" value="Genomic_DNA"/>
</dbReference>
<keyword evidence="8" id="KW-1185">Reference proteome</keyword>
<protein>
    <recommendedName>
        <fullName evidence="9">BHLH domain-containing protein</fullName>
    </recommendedName>
</protein>
<feature type="compositionally biased region" description="Polar residues" evidence="6">
    <location>
        <begin position="14"/>
        <end position="25"/>
    </location>
</feature>
<comment type="caution">
    <text evidence="7">The sequence shown here is derived from an EMBL/GenBank/DDBJ whole genome shotgun (WGS) entry which is preliminary data.</text>
</comment>
<dbReference type="Proteomes" id="UP000218231">
    <property type="component" value="Unassembled WGS sequence"/>
</dbReference>
<dbReference type="InterPro" id="IPR036638">
    <property type="entry name" value="HLH_DNA-bd_sf"/>
</dbReference>
<dbReference type="GO" id="GO:0000978">
    <property type="term" value="F:RNA polymerase II cis-regulatory region sequence-specific DNA binding"/>
    <property type="evidence" value="ECO:0007669"/>
    <property type="project" value="TreeGrafter"/>
</dbReference>
<dbReference type="STRING" id="2018661.A0A2A2LE93"/>
<dbReference type="Gene3D" id="4.10.280.10">
    <property type="entry name" value="Helix-loop-helix DNA-binding domain"/>
    <property type="match status" value="1"/>
</dbReference>
<evidence type="ECO:0000256" key="3">
    <source>
        <dbReference type="ARBA" id="ARBA00023125"/>
    </source>
</evidence>
<reference evidence="7 8" key="1">
    <citation type="journal article" date="2017" name="Curr. Biol.">
        <title>Genome architecture and evolution of a unichromosomal asexual nematode.</title>
        <authorList>
            <person name="Fradin H."/>
            <person name="Zegar C."/>
            <person name="Gutwein M."/>
            <person name="Lucas J."/>
            <person name="Kovtun M."/>
            <person name="Corcoran D."/>
            <person name="Baugh L.R."/>
            <person name="Kiontke K."/>
            <person name="Gunsalus K."/>
            <person name="Fitch D.H."/>
            <person name="Piano F."/>
        </authorList>
    </citation>
    <scope>NUCLEOTIDE SEQUENCE [LARGE SCALE GENOMIC DNA]</scope>
    <source>
        <strain evidence="7">PF1309</strain>
    </source>
</reference>
<evidence type="ECO:0000256" key="6">
    <source>
        <dbReference type="SAM" id="MobiDB-lite"/>
    </source>
</evidence>
<evidence type="ECO:0000256" key="4">
    <source>
        <dbReference type="ARBA" id="ARBA00023163"/>
    </source>
</evidence>
<feature type="region of interest" description="Disordered" evidence="6">
    <location>
        <begin position="14"/>
        <end position="47"/>
    </location>
</feature>
<feature type="compositionally biased region" description="Polar residues" evidence="6">
    <location>
        <begin position="294"/>
        <end position="308"/>
    </location>
</feature>
<keyword evidence="5" id="KW-0539">Nucleus</keyword>
<dbReference type="PANTHER" id="PTHR45776:SF2">
    <property type="entry name" value="MIP04163P"/>
    <property type="match status" value="1"/>
</dbReference>
<keyword evidence="3" id="KW-0238">DNA-binding</keyword>
<evidence type="ECO:0000256" key="2">
    <source>
        <dbReference type="ARBA" id="ARBA00023015"/>
    </source>
</evidence>
<dbReference type="AlphaFoldDB" id="A0A2A2LE93"/>
<sequence>MSVPYSNSCADNLTQLTGSGQTNARNIGGGSSGGSGHSGSPITIPGNINTNFRQSSVVDDTILTTVSRNLDTCCRRDMKLNKGTILKASCEYIRSLQKEKDAMARQQQQSHQYQQYAKQYADRVKELEEMLHRHGIQVPPSQLPPVPRMAEKPIKQEPEEQSSPNQTTPCGSLSSGFMSQLSDGTAAMQITSPLGGQRGQPMPIPSHGSDSYYSVGSTSPPEYGTPQNWRDMQHQQQQGFPDLMMDDISTLQSNPLLNGGDPLISQAGAHPSPHLAGSQMSPDIQWDQAGFSPDGQTMQHNQNQMDYS</sequence>